<dbReference type="InterPro" id="IPR013057">
    <property type="entry name" value="AA_transpt_TM"/>
</dbReference>
<feature type="transmembrane region" description="Helical" evidence="8">
    <location>
        <begin position="144"/>
        <end position="163"/>
    </location>
</feature>
<accession>A0A8C2UK24</accession>
<keyword evidence="3" id="KW-0813">Transport</keyword>
<dbReference type="GO" id="GO:0021554">
    <property type="term" value="P:optic nerve development"/>
    <property type="evidence" value="ECO:0007669"/>
    <property type="project" value="Ensembl"/>
</dbReference>
<dbReference type="OMA" id="QDFWKRS"/>
<feature type="transmembrane region" description="Helical" evidence="8">
    <location>
        <begin position="291"/>
        <end position="314"/>
    </location>
</feature>
<feature type="transmembrane region" description="Helical" evidence="8">
    <location>
        <begin position="175"/>
        <end position="195"/>
    </location>
</feature>
<feature type="transmembrane region" description="Helical" evidence="8">
    <location>
        <begin position="341"/>
        <end position="361"/>
    </location>
</feature>
<dbReference type="Ensembl" id="ENSCLAT00000002115.1">
    <property type="protein sequence ID" value="ENSCLAP00000002070.1"/>
    <property type="gene ID" value="ENSCLAG00000001504.1"/>
</dbReference>
<reference evidence="10" key="1">
    <citation type="submission" date="2025-08" db="UniProtKB">
        <authorList>
            <consortium name="Ensembl"/>
        </authorList>
    </citation>
    <scope>IDENTIFICATION</scope>
</reference>
<evidence type="ECO:0000313" key="10">
    <source>
        <dbReference type="Ensembl" id="ENSCLAP00000002070.1"/>
    </source>
</evidence>
<evidence type="ECO:0000256" key="4">
    <source>
        <dbReference type="ARBA" id="ARBA00022692"/>
    </source>
</evidence>
<comment type="subcellular location">
    <subcellularLocation>
        <location evidence="1">Membrane</location>
        <topology evidence="1">Multi-pass membrane protein</topology>
    </subcellularLocation>
</comment>
<evidence type="ECO:0000256" key="6">
    <source>
        <dbReference type="ARBA" id="ARBA00022989"/>
    </source>
</evidence>
<evidence type="ECO:0000256" key="2">
    <source>
        <dbReference type="ARBA" id="ARBA00008066"/>
    </source>
</evidence>
<keyword evidence="7 8" id="KW-0472">Membrane</keyword>
<dbReference type="PANTHER" id="PTHR22950:SF226">
    <property type="entry name" value="SODIUM-COUPLED NEUTRAL AMINO ACID TRANSPORTER 8-RELATED"/>
    <property type="match status" value="1"/>
</dbReference>
<dbReference type="GO" id="GO:0015179">
    <property type="term" value="F:L-amino acid transmembrane transporter activity"/>
    <property type="evidence" value="ECO:0007669"/>
    <property type="project" value="TreeGrafter"/>
</dbReference>
<dbReference type="GO" id="GO:0019079">
    <property type="term" value="P:viral genome replication"/>
    <property type="evidence" value="ECO:0007669"/>
    <property type="project" value="Ensembl"/>
</dbReference>
<name>A0A8C2UK24_CHILA</name>
<dbReference type="GO" id="GO:0031175">
    <property type="term" value="P:neuron projection development"/>
    <property type="evidence" value="ECO:0007669"/>
    <property type="project" value="Ensembl"/>
</dbReference>
<proteinExistence type="inferred from homology"/>
<dbReference type="Pfam" id="PF01490">
    <property type="entry name" value="Aa_trans"/>
    <property type="match status" value="1"/>
</dbReference>
<dbReference type="OrthoDB" id="438545at2759"/>
<dbReference type="FunFam" id="1.20.1740.10:FF:000038">
    <property type="entry name" value="Putative sodium-coupled neutral amino acid transporter 7"/>
    <property type="match status" value="1"/>
</dbReference>
<keyword evidence="6 8" id="KW-1133">Transmembrane helix</keyword>
<evidence type="ECO:0000256" key="1">
    <source>
        <dbReference type="ARBA" id="ARBA00004141"/>
    </source>
</evidence>
<dbReference type="GO" id="GO:0007601">
    <property type="term" value="P:visual perception"/>
    <property type="evidence" value="ECO:0007669"/>
    <property type="project" value="Ensembl"/>
</dbReference>
<dbReference type="GeneID" id="102021608"/>
<dbReference type="GO" id="GO:0016020">
    <property type="term" value="C:membrane"/>
    <property type="evidence" value="ECO:0007669"/>
    <property type="project" value="UniProtKB-SubCell"/>
</dbReference>
<evidence type="ECO:0000256" key="7">
    <source>
        <dbReference type="ARBA" id="ARBA00023136"/>
    </source>
</evidence>
<evidence type="ECO:0000256" key="5">
    <source>
        <dbReference type="ARBA" id="ARBA00022970"/>
    </source>
</evidence>
<feature type="transmembrane region" description="Helical" evidence="8">
    <location>
        <begin position="29"/>
        <end position="49"/>
    </location>
</feature>
<feature type="transmembrane region" description="Helical" evidence="8">
    <location>
        <begin position="249"/>
        <end position="271"/>
    </location>
</feature>
<dbReference type="AlphaFoldDB" id="A0A8C2UK24"/>
<evidence type="ECO:0000313" key="11">
    <source>
        <dbReference type="Proteomes" id="UP000694398"/>
    </source>
</evidence>
<feature type="transmembrane region" description="Helical" evidence="8">
    <location>
        <begin position="103"/>
        <end position="124"/>
    </location>
</feature>
<reference evidence="10" key="2">
    <citation type="submission" date="2025-09" db="UniProtKB">
        <authorList>
            <consortium name="Ensembl"/>
        </authorList>
    </citation>
    <scope>IDENTIFICATION</scope>
</reference>
<evidence type="ECO:0000259" key="9">
    <source>
        <dbReference type="Pfam" id="PF01490"/>
    </source>
</evidence>
<keyword evidence="4 8" id="KW-0812">Transmembrane</keyword>
<dbReference type="RefSeq" id="XP_005413287.1">
    <property type="nucleotide sequence ID" value="XM_005413230.1"/>
</dbReference>
<gene>
    <name evidence="10" type="primary">SLC38A8</name>
</gene>
<dbReference type="GeneTree" id="ENSGT00940000157764"/>
<dbReference type="GO" id="GO:0003406">
    <property type="term" value="P:retinal pigment epithelium development"/>
    <property type="evidence" value="ECO:0007669"/>
    <property type="project" value="Ensembl"/>
</dbReference>
<feature type="transmembrane region" description="Helical" evidence="8">
    <location>
        <begin position="55"/>
        <end position="82"/>
    </location>
</feature>
<sequence length="431" mass="46063">MEEQVGGSRGLGEKPLPATTTPALSSSGAVFILLKSTLGAGLLNFPWAFHKAGGMVPAFLVELVSLVFLISGLITLGYAASVSGQDTYQGVVRGLCGATMGKLCEACFIVNLLMISVAFLRVIGDQLEKLFDALLPGGPQPWFAAQRFALPLLSALVILPLSVPQEIAFQKYTSILGTLAACYLALVVTAQYYLWPQDLEHEPHLSQSPSSWTSVFSVFPTICFGFQCHEAAVSIYCSLRPRSLSHWALVSMLSLLACCLIYSLTGAYGFLTFGAEVSADILMSYPGSNTAVIIARVFFAVSIVTVYPIVLFLGRCVMQDFWRRSCGAHGPPVLADPSGPWVRVPLTVLWVAGTLTVALVLPDLSKIIGIIGGVSAFFIFIFPGLCLVYAMDVEPVGPRVKCFLEAWGVVSALVGTFIFGQSTVAAILELA</sequence>
<dbReference type="GO" id="GO:0006531">
    <property type="term" value="P:aspartate metabolic process"/>
    <property type="evidence" value="ECO:0007669"/>
    <property type="project" value="Ensembl"/>
</dbReference>
<feature type="transmembrane region" description="Helical" evidence="8">
    <location>
        <begin position="402"/>
        <end position="428"/>
    </location>
</feature>
<organism evidence="10 11">
    <name type="scientific">Chinchilla lanigera</name>
    <name type="common">Long-tailed chinchilla</name>
    <name type="synonym">Chinchilla villidera</name>
    <dbReference type="NCBI Taxonomy" id="34839"/>
    <lineage>
        <taxon>Eukaryota</taxon>
        <taxon>Metazoa</taxon>
        <taxon>Chordata</taxon>
        <taxon>Craniata</taxon>
        <taxon>Vertebrata</taxon>
        <taxon>Euteleostomi</taxon>
        <taxon>Mammalia</taxon>
        <taxon>Eutheria</taxon>
        <taxon>Euarchontoglires</taxon>
        <taxon>Glires</taxon>
        <taxon>Rodentia</taxon>
        <taxon>Hystricomorpha</taxon>
        <taxon>Chinchillidae</taxon>
        <taxon>Chinchilla</taxon>
    </lineage>
</organism>
<keyword evidence="5" id="KW-0029">Amino-acid transport</keyword>
<keyword evidence="11" id="KW-1185">Reference proteome</keyword>
<feature type="transmembrane region" description="Helical" evidence="8">
    <location>
        <begin position="367"/>
        <end position="390"/>
    </location>
</feature>
<dbReference type="Proteomes" id="UP000694398">
    <property type="component" value="Unassembled WGS sequence"/>
</dbReference>
<dbReference type="GO" id="GO:0009615">
    <property type="term" value="P:response to virus"/>
    <property type="evidence" value="ECO:0007669"/>
    <property type="project" value="Ensembl"/>
</dbReference>
<feature type="domain" description="Amino acid transporter transmembrane" evidence="9">
    <location>
        <begin position="29"/>
        <end position="424"/>
    </location>
</feature>
<comment type="similarity">
    <text evidence="2">Belongs to the amino acid/polyamine transporter 2 family.</text>
</comment>
<evidence type="ECO:0000256" key="8">
    <source>
        <dbReference type="SAM" id="Phobius"/>
    </source>
</evidence>
<protein>
    <submittedName>
        <fullName evidence="10">Solute carrier family 38 member 8</fullName>
    </submittedName>
</protein>
<dbReference type="PANTHER" id="PTHR22950">
    <property type="entry name" value="AMINO ACID TRANSPORTER"/>
    <property type="match status" value="1"/>
</dbReference>
<evidence type="ECO:0000256" key="3">
    <source>
        <dbReference type="ARBA" id="ARBA00022448"/>
    </source>
</evidence>
<dbReference type="CTD" id="146167"/>